<comment type="caution">
    <text evidence="1">The sequence shown here is derived from an EMBL/GenBank/DDBJ whole genome shotgun (WGS) entry which is preliminary data.</text>
</comment>
<evidence type="ECO:0000313" key="2">
    <source>
        <dbReference type="Proteomes" id="UP000078302"/>
    </source>
</evidence>
<name>A0A179BEJ5_ACIFR</name>
<keyword evidence="2" id="KW-1185">Reference proteome</keyword>
<dbReference type="Proteomes" id="UP000078302">
    <property type="component" value="Unassembled WGS sequence"/>
</dbReference>
<reference evidence="1 2" key="1">
    <citation type="submission" date="2016-04" db="EMBL/GenBank/DDBJ databases">
        <title>Acidithiobacillus ferrooxidans genome sequencing and assembly.</title>
        <authorList>
            <person name="Zhou Z."/>
        </authorList>
    </citation>
    <scope>NUCLEOTIDE SEQUENCE [LARGE SCALE GENOMIC DNA]</scope>
    <source>
        <strain evidence="1 2">BY0502</strain>
    </source>
</reference>
<proteinExistence type="predicted"/>
<accession>A0A179BEJ5</accession>
<protein>
    <submittedName>
        <fullName evidence="1">Uncharacterized protein</fullName>
    </submittedName>
</protein>
<gene>
    <name evidence="1" type="ORF">A4H96_10645</name>
</gene>
<dbReference type="EMBL" id="LVXZ01000135">
    <property type="protein sequence ID" value="OAP89434.1"/>
    <property type="molecule type" value="Genomic_DNA"/>
</dbReference>
<evidence type="ECO:0000313" key="1">
    <source>
        <dbReference type="EMBL" id="OAP89434.1"/>
    </source>
</evidence>
<organism evidence="1 2">
    <name type="scientific">Acidithiobacillus ferrooxidans</name>
    <name type="common">Thiobacillus ferrooxidans</name>
    <dbReference type="NCBI Taxonomy" id="920"/>
    <lineage>
        <taxon>Bacteria</taxon>
        <taxon>Pseudomonadati</taxon>
        <taxon>Pseudomonadota</taxon>
        <taxon>Acidithiobacillia</taxon>
        <taxon>Acidithiobacillales</taxon>
        <taxon>Acidithiobacillaceae</taxon>
        <taxon>Acidithiobacillus</taxon>
    </lineage>
</organism>
<dbReference type="AlphaFoldDB" id="A0A179BEJ5"/>
<sequence length="116" mass="13499">MGREHIDAPTSTYGNEKILPICILRLTRDYGRVTGEWPVTRRIWLIEAVLKIHCFVQSMVEQEGVRPFNLLPLSGAYHASDHLIRTTNWQRERTFKGKTYVLRAKLNKFTISIVET</sequence>